<keyword evidence="2" id="KW-1185">Reference proteome</keyword>
<comment type="caution">
    <text evidence="1">The sequence shown here is derived from an EMBL/GenBank/DDBJ whole genome shotgun (WGS) entry which is preliminary data.</text>
</comment>
<dbReference type="EMBL" id="JAWZYT010001046">
    <property type="protein sequence ID" value="KAK4316094.1"/>
    <property type="molecule type" value="Genomic_DNA"/>
</dbReference>
<evidence type="ECO:0000313" key="1">
    <source>
        <dbReference type="EMBL" id="KAK4316094.1"/>
    </source>
</evidence>
<accession>A0AAE1PYS4</accession>
<proteinExistence type="predicted"/>
<sequence>MPFLALHTASGLVTSQDFLPYCVAGVASSRRGGAGRGRTENQRLMEGTIGGGSERQMVVVVEVVAGSGREKWLAVVVVGVVVVEVVGWAEGSGERGGSIGWAQHGGG</sequence>
<organism evidence="1 2">
    <name type="scientific">Petrolisthes manimaculis</name>
    <dbReference type="NCBI Taxonomy" id="1843537"/>
    <lineage>
        <taxon>Eukaryota</taxon>
        <taxon>Metazoa</taxon>
        <taxon>Ecdysozoa</taxon>
        <taxon>Arthropoda</taxon>
        <taxon>Crustacea</taxon>
        <taxon>Multicrustacea</taxon>
        <taxon>Malacostraca</taxon>
        <taxon>Eumalacostraca</taxon>
        <taxon>Eucarida</taxon>
        <taxon>Decapoda</taxon>
        <taxon>Pleocyemata</taxon>
        <taxon>Anomura</taxon>
        <taxon>Galatheoidea</taxon>
        <taxon>Porcellanidae</taxon>
        <taxon>Petrolisthes</taxon>
    </lineage>
</organism>
<evidence type="ECO:0000313" key="2">
    <source>
        <dbReference type="Proteomes" id="UP001292094"/>
    </source>
</evidence>
<protein>
    <submittedName>
        <fullName evidence="1">Uncharacterized protein</fullName>
    </submittedName>
</protein>
<dbReference type="AlphaFoldDB" id="A0AAE1PYS4"/>
<gene>
    <name evidence="1" type="ORF">Pmani_012738</name>
</gene>
<dbReference type="Proteomes" id="UP001292094">
    <property type="component" value="Unassembled WGS sequence"/>
</dbReference>
<reference evidence="1" key="1">
    <citation type="submission" date="2023-11" db="EMBL/GenBank/DDBJ databases">
        <title>Genome assemblies of two species of porcelain crab, Petrolisthes cinctipes and Petrolisthes manimaculis (Anomura: Porcellanidae).</title>
        <authorList>
            <person name="Angst P."/>
        </authorList>
    </citation>
    <scope>NUCLEOTIDE SEQUENCE</scope>
    <source>
        <strain evidence="1">PB745_02</strain>
        <tissue evidence="1">Gill</tissue>
    </source>
</reference>
<name>A0AAE1PYS4_9EUCA</name>